<reference evidence="1 2" key="1">
    <citation type="journal article" date="2020" name="G3 (Bethesda)">
        <title>Improved Reference Genome for Cyclotella cryptica CCMP332, a Model for Cell Wall Morphogenesis, Salinity Adaptation, and Lipid Production in Diatoms (Bacillariophyta).</title>
        <authorList>
            <person name="Roberts W.R."/>
            <person name="Downey K.M."/>
            <person name="Ruck E.C."/>
            <person name="Traller J.C."/>
            <person name="Alverson A.J."/>
        </authorList>
    </citation>
    <scope>NUCLEOTIDE SEQUENCE [LARGE SCALE GENOMIC DNA]</scope>
    <source>
        <strain evidence="1 2">CCMP332</strain>
    </source>
</reference>
<gene>
    <name evidence="1" type="ORF">HJC23_002920</name>
</gene>
<accession>A0ABD3PRF6</accession>
<evidence type="ECO:0000313" key="2">
    <source>
        <dbReference type="Proteomes" id="UP001516023"/>
    </source>
</evidence>
<dbReference type="AlphaFoldDB" id="A0ABD3PRF6"/>
<dbReference type="EMBL" id="JABMIG020000130">
    <property type="protein sequence ID" value="KAL3790294.1"/>
    <property type="molecule type" value="Genomic_DNA"/>
</dbReference>
<dbReference type="Proteomes" id="UP001516023">
    <property type="component" value="Unassembled WGS sequence"/>
</dbReference>
<keyword evidence="2" id="KW-1185">Reference proteome</keyword>
<proteinExistence type="predicted"/>
<protein>
    <submittedName>
        <fullName evidence="1">Uncharacterized protein</fullName>
    </submittedName>
</protein>
<evidence type="ECO:0000313" key="1">
    <source>
        <dbReference type="EMBL" id="KAL3790294.1"/>
    </source>
</evidence>
<organism evidence="1 2">
    <name type="scientific">Cyclotella cryptica</name>
    <dbReference type="NCBI Taxonomy" id="29204"/>
    <lineage>
        <taxon>Eukaryota</taxon>
        <taxon>Sar</taxon>
        <taxon>Stramenopiles</taxon>
        <taxon>Ochrophyta</taxon>
        <taxon>Bacillariophyta</taxon>
        <taxon>Coscinodiscophyceae</taxon>
        <taxon>Thalassiosirophycidae</taxon>
        <taxon>Stephanodiscales</taxon>
        <taxon>Stephanodiscaceae</taxon>
        <taxon>Cyclotella</taxon>
    </lineage>
</organism>
<name>A0ABD3PRF6_9STRA</name>
<sequence>MNSLPVAAAMIQCARKSSAVDTRSAAIDPPPTETLEGIHQRKRSLDENNNYFMVYLARKVGIISTLEILKHIIPRIQ</sequence>
<comment type="caution">
    <text evidence="1">The sequence shown here is derived from an EMBL/GenBank/DDBJ whole genome shotgun (WGS) entry which is preliminary data.</text>
</comment>